<keyword evidence="1" id="KW-0539">Nucleus</keyword>
<dbReference type="SUPFAM" id="SSF57701">
    <property type="entry name" value="Zn2/Cys6 DNA-binding domain"/>
    <property type="match status" value="1"/>
</dbReference>
<reference evidence="4" key="3">
    <citation type="submission" date="2010-09" db="EMBL/GenBank/DDBJ databases">
        <title>Annotation of Gaeumannomyces graminis var. tritici R3-111a-1.</title>
        <authorList>
            <consortium name="The Broad Institute Genome Sequencing Platform"/>
            <person name="Ma L.-J."/>
            <person name="Dead R."/>
            <person name="Young S.K."/>
            <person name="Zeng Q."/>
            <person name="Gargeya S."/>
            <person name="Fitzgerald M."/>
            <person name="Haas B."/>
            <person name="Abouelleil A."/>
            <person name="Alvarado L."/>
            <person name="Arachchi H.M."/>
            <person name="Berlin A."/>
            <person name="Brown A."/>
            <person name="Chapman S.B."/>
            <person name="Chen Z."/>
            <person name="Dunbar C."/>
            <person name="Freedman E."/>
            <person name="Gearin G."/>
            <person name="Gellesch M."/>
            <person name="Goldberg J."/>
            <person name="Griggs A."/>
            <person name="Gujja S."/>
            <person name="Heiman D."/>
            <person name="Howarth C."/>
            <person name="Larson L."/>
            <person name="Lui A."/>
            <person name="MacDonald P.J.P."/>
            <person name="Mehta T."/>
            <person name="Montmayeur A."/>
            <person name="Murphy C."/>
            <person name="Neiman D."/>
            <person name="Pearson M."/>
            <person name="Priest M."/>
            <person name="Roberts A."/>
            <person name="Saif S."/>
            <person name="Shea T."/>
            <person name="Shenoy N."/>
            <person name="Sisk P."/>
            <person name="Stolte C."/>
            <person name="Sykes S."/>
            <person name="Yandava C."/>
            <person name="Wortman J."/>
            <person name="Nusbaum C."/>
            <person name="Birren B."/>
        </authorList>
    </citation>
    <scope>NUCLEOTIDE SEQUENCE</scope>
    <source>
        <strain evidence="4">R3-111a-1</strain>
    </source>
</reference>
<dbReference type="PROSITE" id="PS50048">
    <property type="entry name" value="ZN2_CY6_FUNGAL_2"/>
    <property type="match status" value="1"/>
</dbReference>
<dbReference type="CDD" id="cd00067">
    <property type="entry name" value="GAL4"/>
    <property type="match status" value="1"/>
</dbReference>
<evidence type="ECO:0000256" key="2">
    <source>
        <dbReference type="SAM" id="MobiDB-lite"/>
    </source>
</evidence>
<reference evidence="6" key="1">
    <citation type="submission" date="2010-07" db="EMBL/GenBank/DDBJ databases">
        <title>The genome sequence of Gaeumannomyces graminis var. tritici strain R3-111a-1.</title>
        <authorList>
            <consortium name="The Broad Institute Genome Sequencing Platform"/>
            <person name="Ma L.-J."/>
            <person name="Dead R."/>
            <person name="Young S."/>
            <person name="Zeng Q."/>
            <person name="Koehrsen M."/>
            <person name="Alvarado L."/>
            <person name="Berlin A."/>
            <person name="Chapman S.B."/>
            <person name="Chen Z."/>
            <person name="Freedman E."/>
            <person name="Gellesch M."/>
            <person name="Goldberg J."/>
            <person name="Griggs A."/>
            <person name="Gujja S."/>
            <person name="Heilman E.R."/>
            <person name="Heiman D."/>
            <person name="Hepburn T."/>
            <person name="Howarth C."/>
            <person name="Jen D."/>
            <person name="Larson L."/>
            <person name="Mehta T."/>
            <person name="Neiman D."/>
            <person name="Pearson M."/>
            <person name="Roberts A."/>
            <person name="Saif S."/>
            <person name="Shea T."/>
            <person name="Shenoy N."/>
            <person name="Sisk P."/>
            <person name="Stolte C."/>
            <person name="Sykes S."/>
            <person name="Walk T."/>
            <person name="White J."/>
            <person name="Yandava C."/>
            <person name="Haas B."/>
            <person name="Nusbaum C."/>
            <person name="Birren B."/>
        </authorList>
    </citation>
    <scope>NUCLEOTIDE SEQUENCE [LARGE SCALE GENOMIC DNA]</scope>
    <source>
        <strain evidence="6">R3-111a-1</strain>
    </source>
</reference>
<evidence type="ECO:0000313" key="4">
    <source>
        <dbReference type="EMBL" id="EJT71795.1"/>
    </source>
</evidence>
<reference evidence="5" key="4">
    <citation type="journal article" date="2015" name="G3 (Bethesda)">
        <title>Genome sequences of three phytopathogenic species of the Magnaporthaceae family of fungi.</title>
        <authorList>
            <person name="Okagaki L.H."/>
            <person name="Nunes C.C."/>
            <person name="Sailsbery J."/>
            <person name="Clay B."/>
            <person name="Brown D."/>
            <person name="John T."/>
            <person name="Oh Y."/>
            <person name="Young N."/>
            <person name="Fitzgerald M."/>
            <person name="Haas B.J."/>
            <person name="Zeng Q."/>
            <person name="Young S."/>
            <person name="Adiconis X."/>
            <person name="Fan L."/>
            <person name="Levin J.Z."/>
            <person name="Mitchell T.K."/>
            <person name="Okubara P.A."/>
            <person name="Farman M.L."/>
            <person name="Kohn L.M."/>
            <person name="Birren B."/>
            <person name="Ma L.-J."/>
            <person name="Dean R.A."/>
        </authorList>
    </citation>
    <scope>NUCLEOTIDE SEQUENCE</scope>
    <source>
        <strain evidence="5">R3-111a-1</strain>
    </source>
</reference>
<dbReference type="Gene3D" id="4.10.240.10">
    <property type="entry name" value="Zn(2)-C6 fungal-type DNA-binding domain"/>
    <property type="match status" value="1"/>
</dbReference>
<dbReference type="EnsemblFungi" id="EJT71795">
    <property type="protein sequence ID" value="EJT71795"/>
    <property type="gene ID" value="GGTG_11048"/>
</dbReference>
<feature type="region of interest" description="Disordered" evidence="2">
    <location>
        <begin position="520"/>
        <end position="549"/>
    </location>
</feature>
<dbReference type="Proteomes" id="UP000006039">
    <property type="component" value="Unassembled WGS sequence"/>
</dbReference>
<organism evidence="4">
    <name type="scientific">Gaeumannomyces tritici (strain R3-111a-1)</name>
    <name type="common">Wheat and barley take-all root rot fungus</name>
    <name type="synonym">Gaeumannomyces graminis var. tritici</name>
    <dbReference type="NCBI Taxonomy" id="644352"/>
    <lineage>
        <taxon>Eukaryota</taxon>
        <taxon>Fungi</taxon>
        <taxon>Dikarya</taxon>
        <taxon>Ascomycota</taxon>
        <taxon>Pezizomycotina</taxon>
        <taxon>Sordariomycetes</taxon>
        <taxon>Sordariomycetidae</taxon>
        <taxon>Magnaporthales</taxon>
        <taxon>Magnaporthaceae</taxon>
        <taxon>Gaeumannomyces</taxon>
    </lineage>
</organism>
<evidence type="ECO:0000313" key="6">
    <source>
        <dbReference type="Proteomes" id="UP000006039"/>
    </source>
</evidence>
<name>J3PC25_GAET3</name>
<reference evidence="5" key="5">
    <citation type="submission" date="2018-04" db="UniProtKB">
        <authorList>
            <consortium name="EnsemblFungi"/>
        </authorList>
    </citation>
    <scope>IDENTIFICATION</scope>
    <source>
        <strain evidence="5">R3-111a-1</strain>
    </source>
</reference>
<dbReference type="InterPro" id="IPR036864">
    <property type="entry name" value="Zn2-C6_fun-type_DNA-bd_sf"/>
</dbReference>
<dbReference type="EMBL" id="GL385400">
    <property type="protein sequence ID" value="EJT71795.1"/>
    <property type="molecule type" value="Genomic_DNA"/>
</dbReference>
<dbReference type="PANTHER" id="PTHR37534">
    <property type="entry name" value="TRANSCRIPTIONAL ACTIVATOR PROTEIN UGA3"/>
    <property type="match status" value="1"/>
</dbReference>
<dbReference type="OrthoDB" id="5350673at2759"/>
<dbReference type="GO" id="GO:0000981">
    <property type="term" value="F:DNA-binding transcription factor activity, RNA polymerase II-specific"/>
    <property type="evidence" value="ECO:0007669"/>
    <property type="project" value="InterPro"/>
</dbReference>
<dbReference type="InterPro" id="IPR001138">
    <property type="entry name" value="Zn2Cys6_DnaBD"/>
</dbReference>
<reference evidence="4" key="2">
    <citation type="submission" date="2010-07" db="EMBL/GenBank/DDBJ databases">
        <authorList>
            <consortium name="The Broad Institute Genome Sequencing Platform"/>
            <consortium name="Broad Institute Genome Sequencing Center for Infectious Disease"/>
            <person name="Ma L.-J."/>
            <person name="Dead R."/>
            <person name="Young S."/>
            <person name="Zeng Q."/>
            <person name="Koehrsen M."/>
            <person name="Alvarado L."/>
            <person name="Berlin A."/>
            <person name="Chapman S.B."/>
            <person name="Chen Z."/>
            <person name="Freedman E."/>
            <person name="Gellesch M."/>
            <person name="Goldberg J."/>
            <person name="Griggs A."/>
            <person name="Gujja S."/>
            <person name="Heilman E.R."/>
            <person name="Heiman D."/>
            <person name="Hepburn T."/>
            <person name="Howarth C."/>
            <person name="Jen D."/>
            <person name="Larson L."/>
            <person name="Mehta T."/>
            <person name="Neiman D."/>
            <person name="Pearson M."/>
            <person name="Roberts A."/>
            <person name="Saif S."/>
            <person name="Shea T."/>
            <person name="Shenoy N."/>
            <person name="Sisk P."/>
            <person name="Stolte C."/>
            <person name="Sykes S."/>
            <person name="Walk T."/>
            <person name="White J."/>
            <person name="Yandava C."/>
            <person name="Haas B."/>
            <person name="Nusbaum C."/>
            <person name="Birren B."/>
        </authorList>
    </citation>
    <scope>NUCLEOTIDE SEQUENCE</scope>
    <source>
        <strain evidence="4">R3-111a-1</strain>
    </source>
</reference>
<evidence type="ECO:0000259" key="3">
    <source>
        <dbReference type="PROSITE" id="PS50048"/>
    </source>
</evidence>
<feature type="domain" description="Zn(2)-C6 fungal-type" evidence="3">
    <location>
        <begin position="26"/>
        <end position="56"/>
    </location>
</feature>
<dbReference type="RefSeq" id="XP_009227192.1">
    <property type="nucleotide sequence ID" value="XM_009228928.1"/>
</dbReference>
<keyword evidence="6" id="KW-1185">Reference proteome</keyword>
<dbReference type="GO" id="GO:0008270">
    <property type="term" value="F:zinc ion binding"/>
    <property type="evidence" value="ECO:0007669"/>
    <property type="project" value="InterPro"/>
</dbReference>
<accession>J3PC25</accession>
<dbReference type="SMART" id="SM00066">
    <property type="entry name" value="GAL4"/>
    <property type="match status" value="1"/>
</dbReference>
<dbReference type="GeneID" id="20351506"/>
<dbReference type="STRING" id="644352.J3PC25"/>
<dbReference type="HOGENOM" id="CLU_525868_0_0_1"/>
<feature type="region of interest" description="Disordered" evidence="2">
    <location>
        <begin position="72"/>
        <end position="96"/>
    </location>
</feature>
<dbReference type="AlphaFoldDB" id="J3PC25"/>
<dbReference type="VEuPathDB" id="FungiDB:GGTG_11048"/>
<gene>
    <name evidence="5" type="primary">20351506</name>
    <name evidence="4" type="ORF">GGTG_11048</name>
</gene>
<dbReference type="Pfam" id="PF00172">
    <property type="entry name" value="Zn_clus"/>
    <property type="match status" value="1"/>
</dbReference>
<feature type="region of interest" description="Disordered" evidence="2">
    <location>
        <begin position="1"/>
        <end position="25"/>
    </location>
</feature>
<protein>
    <recommendedName>
        <fullName evidence="3">Zn(2)-C6 fungal-type domain-containing protein</fullName>
    </recommendedName>
</protein>
<evidence type="ECO:0000256" key="1">
    <source>
        <dbReference type="ARBA" id="ARBA00023242"/>
    </source>
</evidence>
<dbReference type="PANTHER" id="PTHR37534:SF46">
    <property type="entry name" value="ZN(II)2CYS6 TRANSCRIPTION FACTOR (EUROFUNG)"/>
    <property type="match status" value="1"/>
</dbReference>
<feature type="compositionally biased region" description="Basic residues" evidence="2">
    <location>
        <begin position="12"/>
        <end position="24"/>
    </location>
</feature>
<evidence type="ECO:0000313" key="5">
    <source>
        <dbReference type="EnsemblFungi" id="EJT71795"/>
    </source>
</evidence>
<sequence length="549" mass="58738">MAPQYLDPTPQHTRRTRAPHKRTRNGCAECKKKHVRCSLEKPVCTSCLVRGTECQYPVGSAAVSTVSGHLTVSRSPTRATNSPVNPGSPAASTSNLAGTPSPWLLPSAPPVGPFSSLPVDMPCKSYEMLQHHIDYRHLASSMIPFFQSPVQIFNGSLDSLKIHSIITCTCVHASWLGGSVKPVEETYLYHKIEKMRILQQLIDEGRPELYDTSITSTLRLALSDTAMGEDEAGAAHMRGLFGLVQVQGKTVPPMVPRVMLVIASLIAAARNAATSAPNPKEAFGVVPATPIFLVQGGDPANMIPNYFGITHLSSPECDCGGGIASSSTYSSLTHPIPAAAWMTAAYLLMHVIYEMNWATWVVEPRLVAWLQGSPPLPPPPPPPPPLTPAESWMQFWLWRTVIGAYVLLGGAAIPSSPPLGSSGPDGSNDGIAEVQGWFDPLVERWMDRSAAAGLAQWDVAREVVAKLAWLGTAGAGERFLAETWREASRLRGGEREAARVAGREQAAALGGLLDGLQSFVMGPDDAPSAPRTEPGGRVNVGQGDTEGSW</sequence>
<dbReference type="eggNOG" id="ENOG502RX2T">
    <property type="taxonomic scope" value="Eukaryota"/>
</dbReference>
<proteinExistence type="predicted"/>
<dbReference type="PRINTS" id="PR00755">
    <property type="entry name" value="AFLATOXINBRP"/>
</dbReference>
<dbReference type="PROSITE" id="PS00463">
    <property type="entry name" value="ZN2_CY6_FUNGAL_1"/>
    <property type="match status" value="1"/>
</dbReference>